<dbReference type="GO" id="GO:0003700">
    <property type="term" value="F:DNA-binding transcription factor activity"/>
    <property type="evidence" value="ECO:0007669"/>
    <property type="project" value="TreeGrafter"/>
</dbReference>
<dbReference type="SUPFAM" id="SSF53822">
    <property type="entry name" value="Periplasmic binding protein-like I"/>
    <property type="match status" value="1"/>
</dbReference>
<evidence type="ECO:0000259" key="5">
    <source>
        <dbReference type="PROSITE" id="PS50932"/>
    </source>
</evidence>
<protein>
    <submittedName>
        <fullName evidence="8">Unannotated protein</fullName>
    </submittedName>
</protein>
<dbReference type="InterPro" id="IPR010982">
    <property type="entry name" value="Lambda_DNA-bd_dom_sf"/>
</dbReference>
<dbReference type="EMBL" id="CAFBLC010000044">
    <property type="protein sequence ID" value="CAB4855078.1"/>
    <property type="molecule type" value="Genomic_DNA"/>
</dbReference>
<dbReference type="EMBL" id="CAFAAU010000002">
    <property type="protein sequence ID" value="CAB4797602.1"/>
    <property type="molecule type" value="Genomic_DNA"/>
</dbReference>
<dbReference type="PANTHER" id="PTHR30146">
    <property type="entry name" value="LACI-RELATED TRANSCRIPTIONAL REPRESSOR"/>
    <property type="match status" value="1"/>
</dbReference>
<dbReference type="PRINTS" id="PR00036">
    <property type="entry name" value="HTHLACI"/>
</dbReference>
<accession>A0A6J6XLF5</accession>
<dbReference type="EMBL" id="CAEZYA010000011">
    <property type="protein sequence ID" value="CAB4701524.1"/>
    <property type="molecule type" value="Genomic_DNA"/>
</dbReference>
<evidence type="ECO:0000256" key="1">
    <source>
        <dbReference type="ARBA" id="ARBA00022491"/>
    </source>
</evidence>
<dbReference type="Pfam" id="PF00356">
    <property type="entry name" value="LacI"/>
    <property type="match status" value="1"/>
</dbReference>
<evidence type="ECO:0000313" key="6">
    <source>
        <dbReference type="EMBL" id="CAB4701524.1"/>
    </source>
</evidence>
<evidence type="ECO:0000256" key="4">
    <source>
        <dbReference type="ARBA" id="ARBA00023163"/>
    </source>
</evidence>
<gene>
    <name evidence="6" type="ORF">UFOPK2627_00519</name>
    <name evidence="7" type="ORF">UFOPK2879_01022</name>
    <name evidence="8" type="ORF">UFOPK3078_00142</name>
    <name evidence="9" type="ORF">UFOPK3288_01158</name>
    <name evidence="10" type="ORF">UFOPK3990_01172</name>
    <name evidence="11" type="ORF">UFOPK4245_00618</name>
    <name evidence="12" type="ORF">UFOPK4337_00874</name>
</gene>
<dbReference type="EMBL" id="CAFBOQ010000041">
    <property type="protein sequence ID" value="CAB4992361.1"/>
    <property type="molecule type" value="Genomic_DNA"/>
</dbReference>
<dbReference type="EMBL" id="CAEZZN010000038">
    <property type="protein sequence ID" value="CAB4771281.1"/>
    <property type="molecule type" value="Genomic_DNA"/>
</dbReference>
<dbReference type="SUPFAM" id="SSF47413">
    <property type="entry name" value="lambda repressor-like DNA-binding domains"/>
    <property type="match status" value="1"/>
</dbReference>
<dbReference type="PROSITE" id="PS50932">
    <property type="entry name" value="HTH_LACI_2"/>
    <property type="match status" value="1"/>
</dbReference>
<name>A0A6J6XLF5_9ZZZZ</name>
<keyword evidence="3" id="KW-0238">DNA-binding</keyword>
<keyword evidence="4" id="KW-0804">Transcription</keyword>
<dbReference type="SMART" id="SM00354">
    <property type="entry name" value="HTH_LACI"/>
    <property type="match status" value="1"/>
</dbReference>
<organism evidence="8">
    <name type="scientific">freshwater metagenome</name>
    <dbReference type="NCBI Taxonomy" id="449393"/>
    <lineage>
        <taxon>unclassified sequences</taxon>
        <taxon>metagenomes</taxon>
        <taxon>ecological metagenomes</taxon>
    </lineage>
</organism>
<evidence type="ECO:0000313" key="7">
    <source>
        <dbReference type="EMBL" id="CAB4771281.1"/>
    </source>
</evidence>
<evidence type="ECO:0000313" key="8">
    <source>
        <dbReference type="EMBL" id="CAB4797602.1"/>
    </source>
</evidence>
<evidence type="ECO:0000313" key="10">
    <source>
        <dbReference type="EMBL" id="CAB4992361.1"/>
    </source>
</evidence>
<evidence type="ECO:0000256" key="3">
    <source>
        <dbReference type="ARBA" id="ARBA00023125"/>
    </source>
</evidence>
<reference evidence="8" key="1">
    <citation type="submission" date="2020-05" db="EMBL/GenBank/DDBJ databases">
        <authorList>
            <person name="Chiriac C."/>
            <person name="Salcher M."/>
            <person name="Ghai R."/>
            <person name="Kavagutti S V."/>
        </authorList>
    </citation>
    <scope>NUCLEOTIDE SEQUENCE</scope>
</reference>
<dbReference type="Gene3D" id="1.10.260.40">
    <property type="entry name" value="lambda repressor-like DNA-binding domains"/>
    <property type="match status" value="1"/>
</dbReference>
<proteinExistence type="predicted"/>
<dbReference type="GO" id="GO:0000976">
    <property type="term" value="F:transcription cis-regulatory region binding"/>
    <property type="evidence" value="ECO:0007669"/>
    <property type="project" value="TreeGrafter"/>
</dbReference>
<keyword evidence="2" id="KW-0805">Transcription regulation</keyword>
<dbReference type="Gene3D" id="3.40.50.2300">
    <property type="match status" value="2"/>
</dbReference>
<dbReference type="InterPro" id="IPR028082">
    <property type="entry name" value="Peripla_BP_I"/>
</dbReference>
<evidence type="ECO:0000313" key="11">
    <source>
        <dbReference type="EMBL" id="CAB5048223.1"/>
    </source>
</evidence>
<sequence length="342" mass="37607">MVKTLKDVAQVAGVSSATVSLVLNGHAHGRVSADLVERVEKAAQKLNYRPNLVARSLRTQESKTIGIISNDVATSPFAGAMLSGAQEVAWRNGWFLLLVNTNGDRVIEKAATRSLIQRNVDGVIYAAMFHQEIETPEYLNNQQVVLLDCIDSEKKLDSVVPDDYQGAVNAVEYLISQGHTKIAHISFDPTSIASQKRKRAYRDVLTKFGIEFREDYLIGDRDAIAQEGYLLTKKLLELDDRPTAIFTGNDRMAMGAYAAINESGLLIPSDISVIGFDNQTYLADALMPALTTIQLPHLEMGAWAVTRLLEVIDSQNSEPLKRMGQVIACPLVVRDSVAPPRK</sequence>
<feature type="domain" description="HTH lacI-type" evidence="5">
    <location>
        <begin position="3"/>
        <end position="59"/>
    </location>
</feature>
<evidence type="ECO:0000313" key="12">
    <source>
        <dbReference type="EMBL" id="CAB5059265.1"/>
    </source>
</evidence>
<dbReference type="PROSITE" id="PS00356">
    <property type="entry name" value="HTH_LACI_1"/>
    <property type="match status" value="1"/>
</dbReference>
<dbReference type="Pfam" id="PF00532">
    <property type="entry name" value="Peripla_BP_1"/>
    <property type="match status" value="1"/>
</dbReference>
<dbReference type="CDD" id="cd06288">
    <property type="entry name" value="PBP1_sucrose_transcription_regulator"/>
    <property type="match status" value="1"/>
</dbReference>
<keyword evidence="1" id="KW-0678">Repressor</keyword>
<dbReference type="PANTHER" id="PTHR30146:SF148">
    <property type="entry name" value="HTH-TYPE TRANSCRIPTIONAL REPRESSOR PURR-RELATED"/>
    <property type="match status" value="1"/>
</dbReference>
<evidence type="ECO:0000256" key="2">
    <source>
        <dbReference type="ARBA" id="ARBA00023015"/>
    </source>
</evidence>
<dbReference type="AlphaFoldDB" id="A0A6J6XLF5"/>
<dbReference type="InterPro" id="IPR001761">
    <property type="entry name" value="Peripla_BP/Lac1_sug-bd_dom"/>
</dbReference>
<dbReference type="CDD" id="cd01392">
    <property type="entry name" value="HTH_LacI"/>
    <property type="match status" value="1"/>
</dbReference>
<evidence type="ECO:0000313" key="9">
    <source>
        <dbReference type="EMBL" id="CAB4855078.1"/>
    </source>
</evidence>
<dbReference type="EMBL" id="CAFBQD010000010">
    <property type="protein sequence ID" value="CAB5048223.1"/>
    <property type="molecule type" value="Genomic_DNA"/>
</dbReference>
<dbReference type="InterPro" id="IPR000843">
    <property type="entry name" value="HTH_LacI"/>
</dbReference>
<dbReference type="EMBL" id="CAFBQM010000037">
    <property type="protein sequence ID" value="CAB5059265.1"/>
    <property type="molecule type" value="Genomic_DNA"/>
</dbReference>